<evidence type="ECO:0000259" key="3">
    <source>
        <dbReference type="PROSITE" id="PS51462"/>
    </source>
</evidence>
<sequence length="219" mass="25673">MLQEASVARLKYKYKKTSESFLERLCCLESFYLLQFSIKGSGYVIFSKVFEEPNSTHCTNTIFREAVRAIILNQNKVLLVHSNKGDYKFPGGGLEDNETHLQGLVREVREETGYVNCYVYNKLGLIYEKKVDDDDDNTLFQMTSHYYLCELNDTRMIAQQLEAYESELQFTPKWVLIDEAIKQNENLGNTLENNRWLQRETFVLKELKRYVASGFHKRS</sequence>
<evidence type="ECO:0000313" key="5">
    <source>
        <dbReference type="Proteomes" id="UP000308539"/>
    </source>
</evidence>
<dbReference type="InterPro" id="IPR000086">
    <property type="entry name" value="NUDIX_hydrolase_dom"/>
</dbReference>
<accession>A0ABY2TE77</accession>
<keyword evidence="2" id="KW-0378">Hydrolase</keyword>
<protein>
    <submittedName>
        <fullName evidence="4">NUDIX domain-containing protein</fullName>
    </submittedName>
</protein>
<name>A0ABY2TE77_9BACI</name>
<feature type="domain" description="Nudix hydrolase" evidence="3">
    <location>
        <begin position="62"/>
        <end position="204"/>
    </location>
</feature>
<dbReference type="InterPro" id="IPR020084">
    <property type="entry name" value="NUDIX_hydrolase_CS"/>
</dbReference>
<dbReference type="PROSITE" id="PS00893">
    <property type="entry name" value="NUDIX_BOX"/>
    <property type="match status" value="1"/>
</dbReference>
<dbReference type="Pfam" id="PF00293">
    <property type="entry name" value="NUDIX"/>
    <property type="match status" value="1"/>
</dbReference>
<dbReference type="Gene3D" id="3.90.79.10">
    <property type="entry name" value="Nucleoside Triphosphate Pyrophosphohydrolase"/>
    <property type="match status" value="1"/>
</dbReference>
<organism evidence="4 5">
    <name type="scientific">Lysinibacillus varians</name>
    <dbReference type="NCBI Taxonomy" id="1145276"/>
    <lineage>
        <taxon>Bacteria</taxon>
        <taxon>Bacillati</taxon>
        <taxon>Bacillota</taxon>
        <taxon>Bacilli</taxon>
        <taxon>Bacillales</taxon>
        <taxon>Bacillaceae</taxon>
        <taxon>Lysinibacillus</taxon>
    </lineage>
</organism>
<dbReference type="SUPFAM" id="SSF55811">
    <property type="entry name" value="Nudix"/>
    <property type="match status" value="1"/>
</dbReference>
<keyword evidence="5" id="KW-1185">Reference proteome</keyword>
<evidence type="ECO:0000256" key="1">
    <source>
        <dbReference type="ARBA" id="ARBA00001946"/>
    </source>
</evidence>
<gene>
    <name evidence="4" type="ORF">FC752_05545</name>
</gene>
<evidence type="ECO:0000256" key="2">
    <source>
        <dbReference type="ARBA" id="ARBA00022801"/>
    </source>
</evidence>
<dbReference type="CDD" id="cd02883">
    <property type="entry name" value="NUDIX_Hydrolase"/>
    <property type="match status" value="1"/>
</dbReference>
<dbReference type="Proteomes" id="UP000308539">
    <property type="component" value="Unassembled WGS sequence"/>
</dbReference>
<reference evidence="4 5" key="1">
    <citation type="submission" date="2019-04" db="EMBL/GenBank/DDBJ databases">
        <title>Lysinibacillus genome sequencing.</title>
        <authorList>
            <person name="Dunlap C."/>
        </authorList>
    </citation>
    <scope>NUCLEOTIDE SEQUENCE [LARGE SCALE GENOMIC DNA]</scope>
    <source>
        <strain evidence="4 5">NBRC 109424</strain>
    </source>
</reference>
<dbReference type="PROSITE" id="PS51462">
    <property type="entry name" value="NUDIX"/>
    <property type="match status" value="1"/>
</dbReference>
<comment type="cofactor">
    <cofactor evidence="1">
        <name>Mg(2+)</name>
        <dbReference type="ChEBI" id="CHEBI:18420"/>
    </cofactor>
</comment>
<comment type="caution">
    <text evidence="4">The sequence shown here is derived from an EMBL/GenBank/DDBJ whole genome shotgun (WGS) entry which is preliminary data.</text>
</comment>
<dbReference type="PANTHER" id="PTHR43046">
    <property type="entry name" value="GDP-MANNOSE MANNOSYL HYDROLASE"/>
    <property type="match status" value="1"/>
</dbReference>
<dbReference type="InterPro" id="IPR015797">
    <property type="entry name" value="NUDIX_hydrolase-like_dom_sf"/>
</dbReference>
<dbReference type="PANTHER" id="PTHR43046:SF15">
    <property type="entry name" value="MUTT_NUDIX FAMILY PROTEIN"/>
    <property type="match status" value="1"/>
</dbReference>
<proteinExistence type="predicted"/>
<dbReference type="EMBL" id="SZPV01000013">
    <property type="protein sequence ID" value="TKI66028.1"/>
    <property type="molecule type" value="Genomic_DNA"/>
</dbReference>
<evidence type="ECO:0000313" key="4">
    <source>
        <dbReference type="EMBL" id="TKI66028.1"/>
    </source>
</evidence>